<dbReference type="AlphaFoldDB" id="A0A1Q8E8X9"/>
<dbReference type="InterPro" id="IPR003772">
    <property type="entry name" value="YceD"/>
</dbReference>
<proteinExistence type="predicted"/>
<reference evidence="2" key="1">
    <citation type="submission" date="2016-12" db="EMBL/GenBank/DDBJ databases">
        <authorList>
            <person name="Gulvik C.A."/>
        </authorList>
    </citation>
    <scope>NUCLEOTIDE SEQUENCE [LARGE SCALE GENOMIC DNA]</scope>
    <source>
        <strain evidence="2">NED12-00049-6B</strain>
    </source>
</reference>
<organism evidence="1 2">
    <name type="scientific">Streptococcus cuniculi</name>
    <dbReference type="NCBI Taxonomy" id="1432788"/>
    <lineage>
        <taxon>Bacteria</taxon>
        <taxon>Bacillati</taxon>
        <taxon>Bacillota</taxon>
        <taxon>Bacilli</taxon>
        <taxon>Lactobacillales</taxon>
        <taxon>Streptococcaceae</taxon>
        <taxon>Streptococcus</taxon>
    </lineage>
</organism>
<dbReference type="RefSeq" id="WP_075104596.1">
    <property type="nucleotide sequence ID" value="NZ_MSJM01000003.1"/>
</dbReference>
<keyword evidence="2" id="KW-1185">Reference proteome</keyword>
<protein>
    <submittedName>
        <fullName evidence="1">DNA-binding protein</fullName>
    </submittedName>
</protein>
<dbReference type="Pfam" id="PF02620">
    <property type="entry name" value="YceD"/>
    <property type="match status" value="1"/>
</dbReference>
<name>A0A1Q8E8X9_9STRE</name>
<dbReference type="OrthoDB" id="9790372at2"/>
<dbReference type="EMBL" id="MSJM01000003">
    <property type="protein sequence ID" value="OLF48246.1"/>
    <property type="molecule type" value="Genomic_DNA"/>
</dbReference>
<evidence type="ECO:0000313" key="1">
    <source>
        <dbReference type="EMBL" id="OLF48246.1"/>
    </source>
</evidence>
<sequence>MFHINDIQKKSDGISFEETLQLSDELMARNADILAVSPIQVAGRVSFEAGFFLLNYQMTYDITLASSRSMQPVVLSESLPVHEIFVADEQALKDQDMVEEDLVLVVEEDVIVLSESVADNILLNIPLKVLTPEEEAGQDLPSGNHWTVLTEEGYAAAAQEKKEANSPFAQLQGLFEEE</sequence>
<keyword evidence="1" id="KW-0238">DNA-binding</keyword>
<dbReference type="GO" id="GO:0003677">
    <property type="term" value="F:DNA binding"/>
    <property type="evidence" value="ECO:0007669"/>
    <property type="project" value="UniProtKB-KW"/>
</dbReference>
<gene>
    <name evidence="1" type="ORF">BU202_04445</name>
</gene>
<accession>A0A1Q8E8X9</accession>
<comment type="caution">
    <text evidence="1">The sequence shown here is derived from an EMBL/GenBank/DDBJ whole genome shotgun (WGS) entry which is preliminary data.</text>
</comment>
<dbReference type="Proteomes" id="UP000186890">
    <property type="component" value="Unassembled WGS sequence"/>
</dbReference>
<evidence type="ECO:0000313" key="2">
    <source>
        <dbReference type="Proteomes" id="UP000186890"/>
    </source>
</evidence>